<evidence type="ECO:0000259" key="1">
    <source>
        <dbReference type="PROSITE" id="PS51746"/>
    </source>
</evidence>
<evidence type="ECO:0000313" key="2">
    <source>
        <dbReference type="EMBL" id="PNH01272.1"/>
    </source>
</evidence>
<gene>
    <name evidence="2" type="ORF">TSOC_012853</name>
</gene>
<dbReference type="Gene3D" id="3.60.40.10">
    <property type="entry name" value="PPM-type phosphatase domain"/>
    <property type="match status" value="1"/>
</dbReference>
<dbReference type="Pfam" id="PF00481">
    <property type="entry name" value="PP2C"/>
    <property type="match status" value="1"/>
</dbReference>
<dbReference type="CDD" id="cd00143">
    <property type="entry name" value="PP2Cc"/>
    <property type="match status" value="1"/>
</dbReference>
<dbReference type="PANTHER" id="PTHR47992">
    <property type="entry name" value="PROTEIN PHOSPHATASE"/>
    <property type="match status" value="1"/>
</dbReference>
<protein>
    <recommendedName>
        <fullName evidence="1">PPM-type phosphatase domain-containing protein</fullName>
    </recommendedName>
</protein>
<sequence>MEDRAFAAVGLPGLPDVCPNVFIVFDGHGGDEVAEQCMNTLPINLVKEFKDLEGIEKDLEGMDDVNQCVSRCIEAAFRETDSGLHTSGCGDTTGSTAVMALVGDAAIWIANCGDSRAVLSRAGGVLQLSQDHRPMRADEYDRVKQAGGVILSMRNGSMYVMGQLAVTRSFGDFQLRPYVIAQPEIIMHSRTEEDEFLILASDGLWDTLDNKEAVDIVHRCLRHKRVQSLDKREALVKVGRVLTKFAVSRGSRDNVTAIIINLKDE</sequence>
<dbReference type="InterPro" id="IPR036457">
    <property type="entry name" value="PPM-type-like_dom_sf"/>
</dbReference>
<reference evidence="2 3" key="1">
    <citation type="journal article" date="2017" name="Mol. Biol. Evol.">
        <title>The 4-celled Tetrabaena socialis nuclear genome reveals the essential components for genetic control of cell number at the origin of multicellularity in the volvocine lineage.</title>
        <authorList>
            <person name="Featherston J."/>
            <person name="Arakaki Y."/>
            <person name="Hanschen E.R."/>
            <person name="Ferris P.J."/>
            <person name="Michod R.E."/>
            <person name="Olson B.J.S.C."/>
            <person name="Nozaki H."/>
            <person name="Durand P.M."/>
        </authorList>
    </citation>
    <scope>NUCLEOTIDE SEQUENCE [LARGE SCALE GENOMIC DNA]</scope>
    <source>
        <strain evidence="2 3">NIES-571</strain>
    </source>
</reference>
<proteinExistence type="predicted"/>
<dbReference type="SUPFAM" id="SSF81606">
    <property type="entry name" value="PP2C-like"/>
    <property type="match status" value="1"/>
</dbReference>
<dbReference type="OrthoDB" id="10264738at2759"/>
<dbReference type="SMART" id="SM00332">
    <property type="entry name" value="PP2Cc"/>
    <property type="match status" value="1"/>
</dbReference>
<name>A0A2J7ZLY1_9CHLO</name>
<dbReference type="InterPro" id="IPR015655">
    <property type="entry name" value="PP2C"/>
</dbReference>
<comment type="caution">
    <text evidence="2">The sequence shown here is derived from an EMBL/GenBank/DDBJ whole genome shotgun (WGS) entry which is preliminary data.</text>
</comment>
<dbReference type="InterPro" id="IPR001932">
    <property type="entry name" value="PPM-type_phosphatase-like_dom"/>
</dbReference>
<dbReference type="Proteomes" id="UP000236333">
    <property type="component" value="Unassembled WGS sequence"/>
</dbReference>
<dbReference type="EMBL" id="PGGS01000956">
    <property type="protein sequence ID" value="PNH01272.1"/>
    <property type="molecule type" value="Genomic_DNA"/>
</dbReference>
<dbReference type="GO" id="GO:0004722">
    <property type="term" value="F:protein serine/threonine phosphatase activity"/>
    <property type="evidence" value="ECO:0007669"/>
    <property type="project" value="InterPro"/>
</dbReference>
<accession>A0A2J7ZLY1</accession>
<evidence type="ECO:0000313" key="3">
    <source>
        <dbReference type="Proteomes" id="UP000236333"/>
    </source>
</evidence>
<dbReference type="AlphaFoldDB" id="A0A2J7ZLY1"/>
<feature type="domain" description="PPM-type phosphatase" evidence="1">
    <location>
        <begin position="1"/>
        <end position="262"/>
    </location>
</feature>
<organism evidence="2 3">
    <name type="scientific">Tetrabaena socialis</name>
    <dbReference type="NCBI Taxonomy" id="47790"/>
    <lineage>
        <taxon>Eukaryota</taxon>
        <taxon>Viridiplantae</taxon>
        <taxon>Chlorophyta</taxon>
        <taxon>core chlorophytes</taxon>
        <taxon>Chlorophyceae</taxon>
        <taxon>CS clade</taxon>
        <taxon>Chlamydomonadales</taxon>
        <taxon>Tetrabaenaceae</taxon>
        <taxon>Tetrabaena</taxon>
    </lineage>
</organism>
<keyword evidence="3" id="KW-1185">Reference proteome</keyword>
<dbReference type="PROSITE" id="PS51746">
    <property type="entry name" value="PPM_2"/>
    <property type="match status" value="1"/>
</dbReference>